<dbReference type="InterPro" id="IPR050131">
    <property type="entry name" value="Peptidase_S8_subtilisin-like"/>
</dbReference>
<dbReference type="PROSITE" id="PS51892">
    <property type="entry name" value="SUBTILASE"/>
    <property type="match status" value="1"/>
</dbReference>
<keyword evidence="3 5" id="KW-0378">Hydrolase</keyword>
<dbReference type="GO" id="GO:0004252">
    <property type="term" value="F:serine-type endopeptidase activity"/>
    <property type="evidence" value="ECO:0007669"/>
    <property type="project" value="UniProtKB-UniRule"/>
</dbReference>
<feature type="active site" description="Charge relay system" evidence="5">
    <location>
        <position position="273"/>
    </location>
</feature>
<evidence type="ECO:0000256" key="2">
    <source>
        <dbReference type="ARBA" id="ARBA00022670"/>
    </source>
</evidence>
<evidence type="ECO:0000256" key="3">
    <source>
        <dbReference type="ARBA" id="ARBA00022801"/>
    </source>
</evidence>
<reference evidence="7" key="1">
    <citation type="submission" date="2021-01" db="EMBL/GenBank/DDBJ databases">
        <title>Whole genome shotgun sequence of Acrocarpospora phusangensis NBRC 108782.</title>
        <authorList>
            <person name="Komaki H."/>
            <person name="Tamura T."/>
        </authorList>
    </citation>
    <scope>NUCLEOTIDE SEQUENCE</scope>
    <source>
        <strain evidence="7">NBRC 108782</strain>
    </source>
</reference>
<dbReference type="EMBL" id="BOOA01000082">
    <property type="protein sequence ID" value="GIH28485.1"/>
    <property type="molecule type" value="Genomic_DNA"/>
</dbReference>
<dbReference type="Gene3D" id="2.60.40.10">
    <property type="entry name" value="Immunoglobulins"/>
    <property type="match status" value="2"/>
</dbReference>
<dbReference type="InterPro" id="IPR036852">
    <property type="entry name" value="Peptidase_S8/S53_dom_sf"/>
</dbReference>
<dbReference type="InterPro" id="IPR000209">
    <property type="entry name" value="Peptidase_S8/S53_dom"/>
</dbReference>
<comment type="similarity">
    <text evidence="1 5">Belongs to the peptidase S8 family.</text>
</comment>
<dbReference type="PANTHER" id="PTHR43806">
    <property type="entry name" value="PEPTIDASE S8"/>
    <property type="match status" value="1"/>
</dbReference>
<dbReference type="InterPro" id="IPR015500">
    <property type="entry name" value="Peptidase_S8_subtilisin-rel"/>
</dbReference>
<protein>
    <recommendedName>
        <fullName evidence="6">Peptidase S8/S53 domain-containing protein</fullName>
    </recommendedName>
</protein>
<dbReference type="PANTHER" id="PTHR43806:SF11">
    <property type="entry name" value="CEREVISIN-RELATED"/>
    <property type="match status" value="1"/>
</dbReference>
<evidence type="ECO:0000259" key="6">
    <source>
        <dbReference type="Pfam" id="PF00082"/>
    </source>
</evidence>
<proteinExistence type="inferred from homology"/>
<evidence type="ECO:0000256" key="1">
    <source>
        <dbReference type="ARBA" id="ARBA00011073"/>
    </source>
</evidence>
<feature type="domain" description="Peptidase S8/S53" evidence="6">
    <location>
        <begin position="265"/>
        <end position="481"/>
    </location>
</feature>
<sequence>MVRLAMTLMLVGGMLVPAHVPDSMSDQEISVHADSRIKPGGPLPGYEQGVPRPVAALVDEYGRRTEFVANELILSSGDEAELDAFVARWNGKILHKTDEGPEPIYLVRITTDLAEPAKLSDHLAELNGDRRKATELAVSSEQGVRLLAAAAAEATGKLNVGVNWVGSPNDFADRTMLEAGHGVPAFDVGGPGYHRNAYRWSYLAAGGAQAIGVAEAWTVLDSVGRLDNTVELGIVDMGYAPAVNGDLPPNPSLTTVMPFTDADDPGMPGFRWHGTQVASAAAAVPGNFIGVAGPAGPVARLNLVYGDTSSYGSITGLGAAKVKGSKVVNLSAATPVHWSLAWSLLPMDGFFRYVRSLGVLIYSSAGNEGDDVDAETCFIGCWERHWYTPCELGGVRCVGGLDVQSRARHPESNHGHEDVDIFGPFNVMYTGDPSLPDQSTLVSIKGTSFSAPFVAGVATLVWSADPTMSADRVDDAVMSHLGASGDATVGNRVIQALASVRDVLPPLVRITTPHNGQTISAVVPTEFKANVFDDALGTPVVTWTLNGTSVLGHGTSIVAMPPPGTHKIRATAAFPGGRTASDMITVTVQNFTPQMQITGPAGGVFGSTESIPFHATSLDDVGQLPEGMVRWYLDGSQNSFASGHNPVAALGAAPGQHTVTVRGCDTFAQCGSDTVTITVIPDSANQPPQVRITNPANGAKLWVNGNANGQFFHELTLTGTASDPEGGAVTLTWKDGATVIGNGTSLPARLAGGCGDSTHQLTLTATDAAGNSRQDTVQVMVSMIC</sequence>
<dbReference type="AlphaFoldDB" id="A0A919QJB7"/>
<feature type="active site" description="Charge relay system" evidence="5">
    <location>
        <position position="448"/>
    </location>
</feature>
<dbReference type="PRINTS" id="PR00723">
    <property type="entry name" value="SUBTILISIN"/>
</dbReference>
<gene>
    <name evidence="7" type="ORF">Aph01nite_67950</name>
</gene>
<dbReference type="InterPro" id="IPR013783">
    <property type="entry name" value="Ig-like_fold"/>
</dbReference>
<keyword evidence="4 5" id="KW-0720">Serine protease</keyword>
<evidence type="ECO:0000313" key="8">
    <source>
        <dbReference type="Proteomes" id="UP000640052"/>
    </source>
</evidence>
<evidence type="ECO:0000313" key="7">
    <source>
        <dbReference type="EMBL" id="GIH28485.1"/>
    </source>
</evidence>
<dbReference type="GO" id="GO:0005975">
    <property type="term" value="P:carbohydrate metabolic process"/>
    <property type="evidence" value="ECO:0007669"/>
    <property type="project" value="UniProtKB-ARBA"/>
</dbReference>
<dbReference type="SUPFAM" id="SSF52743">
    <property type="entry name" value="Subtilisin-like"/>
    <property type="match status" value="1"/>
</dbReference>
<keyword evidence="2 5" id="KW-0645">Protease</keyword>
<keyword evidence="8" id="KW-1185">Reference proteome</keyword>
<dbReference type="GO" id="GO:0006508">
    <property type="term" value="P:proteolysis"/>
    <property type="evidence" value="ECO:0007669"/>
    <property type="project" value="UniProtKB-KW"/>
</dbReference>
<name>A0A919QJB7_9ACTN</name>
<feature type="active site" description="Charge relay system" evidence="5">
    <location>
        <position position="236"/>
    </location>
</feature>
<organism evidence="7 8">
    <name type="scientific">Acrocarpospora phusangensis</name>
    <dbReference type="NCBI Taxonomy" id="1070424"/>
    <lineage>
        <taxon>Bacteria</taxon>
        <taxon>Bacillati</taxon>
        <taxon>Actinomycetota</taxon>
        <taxon>Actinomycetes</taxon>
        <taxon>Streptosporangiales</taxon>
        <taxon>Streptosporangiaceae</taxon>
        <taxon>Acrocarpospora</taxon>
    </lineage>
</organism>
<evidence type="ECO:0000256" key="5">
    <source>
        <dbReference type="PROSITE-ProRule" id="PRU01240"/>
    </source>
</evidence>
<dbReference type="Proteomes" id="UP000640052">
    <property type="component" value="Unassembled WGS sequence"/>
</dbReference>
<dbReference type="Gene3D" id="3.40.50.200">
    <property type="entry name" value="Peptidase S8/S53 domain"/>
    <property type="match status" value="1"/>
</dbReference>
<dbReference type="Pfam" id="PF00082">
    <property type="entry name" value="Peptidase_S8"/>
    <property type="match status" value="1"/>
</dbReference>
<accession>A0A919QJB7</accession>
<comment type="caution">
    <text evidence="7">The sequence shown here is derived from an EMBL/GenBank/DDBJ whole genome shotgun (WGS) entry which is preliminary data.</text>
</comment>
<dbReference type="PROSITE" id="PS00138">
    <property type="entry name" value="SUBTILASE_SER"/>
    <property type="match status" value="1"/>
</dbReference>
<evidence type="ECO:0000256" key="4">
    <source>
        <dbReference type="ARBA" id="ARBA00022825"/>
    </source>
</evidence>
<dbReference type="InterPro" id="IPR023828">
    <property type="entry name" value="Peptidase_S8_Ser-AS"/>
</dbReference>